<keyword evidence="10" id="KW-1185">Reference proteome</keyword>
<dbReference type="Gene3D" id="3.90.180.10">
    <property type="entry name" value="Medium-chain alcohol dehydrogenases, catalytic domain"/>
    <property type="match status" value="1"/>
</dbReference>
<dbReference type="GO" id="GO:0008270">
    <property type="term" value="F:zinc ion binding"/>
    <property type="evidence" value="ECO:0007669"/>
    <property type="project" value="InterPro"/>
</dbReference>
<evidence type="ECO:0000256" key="3">
    <source>
        <dbReference type="ARBA" id="ARBA00022723"/>
    </source>
</evidence>
<accession>A0A9P4YVS2</accession>
<dbReference type="GO" id="GO:0000721">
    <property type="term" value="F:(R,R)-butanediol dehydrogenase activity"/>
    <property type="evidence" value="ECO:0007669"/>
    <property type="project" value="TreeGrafter"/>
</dbReference>
<protein>
    <submittedName>
        <fullName evidence="9">Alcohol dehydrogenase GroES-like domain</fullName>
    </submittedName>
</protein>
<comment type="cofactor">
    <cofactor evidence="1 6">
        <name>Zn(2+)</name>
        <dbReference type="ChEBI" id="CHEBI:29105"/>
    </cofactor>
</comment>
<organism evidence="9 10">
    <name type="scientific">Geosmithia morbida</name>
    <dbReference type="NCBI Taxonomy" id="1094350"/>
    <lineage>
        <taxon>Eukaryota</taxon>
        <taxon>Fungi</taxon>
        <taxon>Dikarya</taxon>
        <taxon>Ascomycota</taxon>
        <taxon>Pezizomycotina</taxon>
        <taxon>Sordariomycetes</taxon>
        <taxon>Hypocreomycetidae</taxon>
        <taxon>Hypocreales</taxon>
        <taxon>Bionectriaceae</taxon>
        <taxon>Geosmithia</taxon>
    </lineage>
</organism>
<keyword evidence="3 6" id="KW-0479">Metal-binding</keyword>
<dbReference type="Pfam" id="PF00107">
    <property type="entry name" value="ADH_zinc_N"/>
    <property type="match status" value="1"/>
</dbReference>
<dbReference type="InterPro" id="IPR036291">
    <property type="entry name" value="NAD(P)-bd_dom_sf"/>
</dbReference>
<evidence type="ECO:0000256" key="2">
    <source>
        <dbReference type="ARBA" id="ARBA00008072"/>
    </source>
</evidence>
<dbReference type="PROSITE" id="PS00059">
    <property type="entry name" value="ADH_ZINC"/>
    <property type="match status" value="1"/>
</dbReference>
<evidence type="ECO:0000313" key="9">
    <source>
        <dbReference type="EMBL" id="KAF4124013.1"/>
    </source>
</evidence>
<dbReference type="CDD" id="cd08233">
    <property type="entry name" value="butanediol_DH_like"/>
    <property type="match status" value="1"/>
</dbReference>
<evidence type="ECO:0000259" key="8">
    <source>
        <dbReference type="Pfam" id="PF08240"/>
    </source>
</evidence>
<dbReference type="InterPro" id="IPR013154">
    <property type="entry name" value="ADH-like_N"/>
</dbReference>
<dbReference type="OrthoDB" id="3941538at2759"/>
<sequence length="353" mass="37336">LKIALVGSLVTDDEEWDTINQITPAFVGICGTDLHEYLGGPTFCPAHPHPVTGETIPVTLGHEFSGTIKEVGPGVDKLKVGQKCTVQPLIVCGECPACKVGAYNICHTVGFVGLSGQGGGLSDAVCVRADRVFPLPDSVPLHLGALVEPLSVAWHAIEAAPDLDPDSFVLVIGGGPIGLAIVLCLRAKGVTDIMVSEVAAARRNYAAQFGAKWVVDPTDTDVVADVNQKTNGTGADVTIDCAGVPQSIECACTAVKTFGTIINVAIWEKGVSFNPNWLTFRETAYKSVLAYRDRDFASVIEGLSTGEHSLDSAIAPEGMITSKIKLEDLVERGFQSLIKDRETQVKILVDLSL</sequence>
<dbReference type="RefSeq" id="XP_035322665.1">
    <property type="nucleotide sequence ID" value="XM_035467699.1"/>
</dbReference>
<dbReference type="InterPro" id="IPR013149">
    <property type="entry name" value="ADH-like_C"/>
</dbReference>
<dbReference type="InterPro" id="IPR002328">
    <property type="entry name" value="ADH_Zn_CS"/>
</dbReference>
<dbReference type="Gene3D" id="3.40.50.720">
    <property type="entry name" value="NAD(P)-binding Rossmann-like Domain"/>
    <property type="match status" value="1"/>
</dbReference>
<name>A0A9P4YVS2_9HYPO</name>
<dbReference type="AlphaFoldDB" id="A0A9P4YVS2"/>
<dbReference type="SUPFAM" id="SSF50129">
    <property type="entry name" value="GroES-like"/>
    <property type="match status" value="1"/>
</dbReference>
<dbReference type="GO" id="GO:0034079">
    <property type="term" value="P:butanediol biosynthetic process"/>
    <property type="evidence" value="ECO:0007669"/>
    <property type="project" value="TreeGrafter"/>
</dbReference>
<evidence type="ECO:0000259" key="7">
    <source>
        <dbReference type="Pfam" id="PF00107"/>
    </source>
</evidence>
<dbReference type="InterPro" id="IPR011032">
    <property type="entry name" value="GroES-like_sf"/>
</dbReference>
<dbReference type="Pfam" id="PF08240">
    <property type="entry name" value="ADH_N"/>
    <property type="match status" value="1"/>
</dbReference>
<dbReference type="SUPFAM" id="SSF51735">
    <property type="entry name" value="NAD(P)-binding Rossmann-fold domains"/>
    <property type="match status" value="1"/>
</dbReference>
<dbReference type="GeneID" id="55971954"/>
<reference evidence="9" key="1">
    <citation type="submission" date="2020-03" db="EMBL/GenBank/DDBJ databases">
        <title>Site-based positive gene gene selection in Geosmithia morbida across the United States reveals a broad range of putative effectors and factors for local host and environmental adapation.</title>
        <authorList>
            <person name="Onufrak A."/>
            <person name="Murdoch R.W."/>
            <person name="Gazis R."/>
            <person name="Huff M."/>
            <person name="Staton M."/>
            <person name="Klingeman W."/>
            <person name="Hadziabdic D."/>
        </authorList>
    </citation>
    <scope>NUCLEOTIDE SEQUENCE</scope>
    <source>
        <strain evidence="9">1262</strain>
    </source>
</reference>
<comment type="similarity">
    <text evidence="2 6">Belongs to the zinc-containing alcohol dehydrogenase family.</text>
</comment>
<keyword evidence="4 6" id="KW-0862">Zinc</keyword>
<evidence type="ECO:0000256" key="4">
    <source>
        <dbReference type="ARBA" id="ARBA00022833"/>
    </source>
</evidence>
<evidence type="ECO:0000313" key="10">
    <source>
        <dbReference type="Proteomes" id="UP000749293"/>
    </source>
</evidence>
<evidence type="ECO:0000256" key="5">
    <source>
        <dbReference type="ARBA" id="ARBA00023002"/>
    </source>
</evidence>
<feature type="domain" description="Alcohol dehydrogenase-like N-terminal" evidence="8">
    <location>
        <begin position="24"/>
        <end position="137"/>
    </location>
</feature>
<feature type="non-terminal residue" evidence="9">
    <location>
        <position position="1"/>
    </location>
</feature>
<keyword evidence="5" id="KW-0560">Oxidoreductase</keyword>
<proteinExistence type="inferred from homology"/>
<dbReference type="PANTHER" id="PTHR43161">
    <property type="entry name" value="SORBITOL DEHYDROGENASE"/>
    <property type="match status" value="1"/>
</dbReference>
<gene>
    <name evidence="9" type="ORF">GMORB2_5729</name>
</gene>
<feature type="domain" description="Alcohol dehydrogenase-like C-terminal" evidence="7">
    <location>
        <begin position="176"/>
        <end position="301"/>
    </location>
</feature>
<dbReference type="EMBL" id="JAANYQ010000005">
    <property type="protein sequence ID" value="KAF4124013.1"/>
    <property type="molecule type" value="Genomic_DNA"/>
</dbReference>
<dbReference type="PANTHER" id="PTHR43161:SF23">
    <property type="entry name" value="(R,R)-BUTANEDIOL DEHYDROGENASE-RELATED"/>
    <property type="match status" value="1"/>
</dbReference>
<evidence type="ECO:0000256" key="6">
    <source>
        <dbReference type="RuleBase" id="RU361277"/>
    </source>
</evidence>
<dbReference type="GO" id="GO:0005737">
    <property type="term" value="C:cytoplasm"/>
    <property type="evidence" value="ECO:0007669"/>
    <property type="project" value="TreeGrafter"/>
</dbReference>
<evidence type="ECO:0000256" key="1">
    <source>
        <dbReference type="ARBA" id="ARBA00001947"/>
    </source>
</evidence>
<comment type="caution">
    <text evidence="9">The sequence shown here is derived from an EMBL/GenBank/DDBJ whole genome shotgun (WGS) entry which is preliminary data.</text>
</comment>
<dbReference type="Proteomes" id="UP000749293">
    <property type="component" value="Unassembled WGS sequence"/>
</dbReference>